<keyword evidence="2" id="KW-1133">Transmembrane helix</keyword>
<dbReference type="SUPFAM" id="SSF50998">
    <property type="entry name" value="Quinoprotein alcohol dehydrogenase-like"/>
    <property type="match status" value="1"/>
</dbReference>
<dbReference type="EMBL" id="JAUCGR010000004">
    <property type="protein sequence ID" value="MDM7832593.1"/>
    <property type="molecule type" value="Genomic_DNA"/>
</dbReference>
<proteinExistence type="predicted"/>
<reference evidence="4 5" key="1">
    <citation type="submission" date="2023-06" db="EMBL/GenBank/DDBJ databases">
        <title>Cellulomonas sp. MW9 Whole genome sequence.</title>
        <authorList>
            <person name="Park S."/>
        </authorList>
    </citation>
    <scope>NUCLEOTIDE SEQUENCE [LARGE SCALE GENOMIC DNA]</scope>
    <source>
        <strain evidence="4 5">MW9</strain>
    </source>
</reference>
<dbReference type="InterPro" id="IPR018391">
    <property type="entry name" value="PQQ_b-propeller_rpt"/>
</dbReference>
<dbReference type="InterPro" id="IPR015943">
    <property type="entry name" value="WD40/YVTN_repeat-like_dom_sf"/>
</dbReference>
<accession>A0ABT7SAD4</accession>
<dbReference type="PANTHER" id="PTHR34512:SF30">
    <property type="entry name" value="OUTER MEMBRANE PROTEIN ASSEMBLY FACTOR BAMB"/>
    <property type="match status" value="1"/>
</dbReference>
<evidence type="ECO:0000313" key="5">
    <source>
        <dbReference type="Proteomes" id="UP001321453"/>
    </source>
</evidence>
<dbReference type="RefSeq" id="WP_289448094.1">
    <property type="nucleotide sequence ID" value="NZ_JAUCGR010000004.1"/>
</dbReference>
<evidence type="ECO:0000256" key="2">
    <source>
        <dbReference type="SAM" id="Phobius"/>
    </source>
</evidence>
<feature type="domain" description="Pyrrolo-quinoline quinone repeat" evidence="3">
    <location>
        <begin position="355"/>
        <end position="473"/>
    </location>
</feature>
<evidence type="ECO:0000256" key="1">
    <source>
        <dbReference type="SAM" id="MobiDB-lite"/>
    </source>
</evidence>
<feature type="transmembrane region" description="Helical" evidence="2">
    <location>
        <begin position="34"/>
        <end position="54"/>
    </location>
</feature>
<comment type="caution">
    <text evidence="4">The sequence shown here is derived from an EMBL/GenBank/DDBJ whole genome shotgun (WGS) entry which is preliminary data.</text>
</comment>
<feature type="region of interest" description="Disordered" evidence="1">
    <location>
        <begin position="1"/>
        <end position="29"/>
    </location>
</feature>
<feature type="compositionally biased region" description="Basic and acidic residues" evidence="1">
    <location>
        <begin position="1"/>
        <end position="20"/>
    </location>
</feature>
<keyword evidence="2" id="KW-0472">Membrane</keyword>
<protein>
    <submittedName>
        <fullName evidence="4">PQQ-binding-like beta-propeller repeat protein</fullName>
    </submittedName>
</protein>
<dbReference type="Pfam" id="PF13360">
    <property type="entry name" value="PQQ_2"/>
    <property type="match status" value="2"/>
</dbReference>
<dbReference type="SMART" id="SM00564">
    <property type="entry name" value="PQQ"/>
    <property type="match status" value="5"/>
</dbReference>
<dbReference type="InterPro" id="IPR002372">
    <property type="entry name" value="PQQ_rpt_dom"/>
</dbReference>
<dbReference type="Proteomes" id="UP001321453">
    <property type="component" value="Unassembled WGS sequence"/>
</dbReference>
<gene>
    <name evidence="4" type="ORF">QRT05_14735</name>
</gene>
<dbReference type="InterPro" id="IPR011047">
    <property type="entry name" value="Quinoprotein_ADH-like_sf"/>
</dbReference>
<keyword evidence="5" id="KW-1185">Reference proteome</keyword>
<evidence type="ECO:0000259" key="3">
    <source>
        <dbReference type="Pfam" id="PF13360"/>
    </source>
</evidence>
<evidence type="ECO:0000313" key="4">
    <source>
        <dbReference type="EMBL" id="MDM7832593.1"/>
    </source>
</evidence>
<dbReference type="PANTHER" id="PTHR34512">
    <property type="entry name" value="CELL SURFACE PROTEIN"/>
    <property type="match status" value="1"/>
</dbReference>
<keyword evidence="2" id="KW-0812">Transmembrane</keyword>
<sequence length="503" mass="53266">MARGGEMQRVDLVEGHEVEQRAAPAPPRSRRRTLAWVAAGVVVALALLGGQRWMDARREAELAALAEVPGVLAPVEPPLQVVERLRGDDMRTRFGPSGTVEYAADGSQRYVWTGTGGNGGWTVTLLGPTPAFASAEGVFDGTQCQTDGDRPSTYGDPYMYGYSMSSARRVVCLVTDGGQPYTDVPQDRVPATFARVVVLDAEDGAVRAEWPADPAQTVTVLGKMVVLGWADGDDAVVSARDLRTGETLWTHRLQGTPPRTDEEADLRSVVLSAAGGMLLVDSLDGQLTVFTPDGEVSHRFPRQASGMPAAQWTELRSGQLVLTSADRGGRATTTVVSPDGGPAADVTVAGANMPVTVDDGSVPHLLLTESGKLQAWDALTGEALWTAKDLYVVGQVLVMLGRVYVASTDGVVALDAGTGEAVWSVPWAEGGLIGTLYTDASHILVATDTPSQAEPGGELVALDRDSGEQVFRARYPRGVSVVSQLGRMLMGVVEDSDEFVLIR</sequence>
<feature type="domain" description="Pyrrolo-quinoline quinone repeat" evidence="3">
    <location>
        <begin position="189"/>
        <end position="294"/>
    </location>
</feature>
<organism evidence="4 5">
    <name type="scientific">Cellulomonas edaphi</name>
    <dbReference type="NCBI Taxonomy" id="3053468"/>
    <lineage>
        <taxon>Bacteria</taxon>
        <taxon>Bacillati</taxon>
        <taxon>Actinomycetota</taxon>
        <taxon>Actinomycetes</taxon>
        <taxon>Micrococcales</taxon>
        <taxon>Cellulomonadaceae</taxon>
        <taxon>Cellulomonas</taxon>
    </lineage>
</organism>
<name>A0ABT7SAD4_9CELL</name>
<dbReference type="Gene3D" id="2.130.10.10">
    <property type="entry name" value="YVTN repeat-like/Quinoprotein amine dehydrogenase"/>
    <property type="match status" value="2"/>
</dbReference>